<dbReference type="GO" id="GO:0004843">
    <property type="term" value="F:cysteine-type deubiquitinase activity"/>
    <property type="evidence" value="ECO:0007669"/>
    <property type="project" value="InterPro"/>
</dbReference>
<dbReference type="InterPro" id="IPR010730">
    <property type="entry name" value="HET"/>
</dbReference>
<dbReference type="InterPro" id="IPR028889">
    <property type="entry name" value="USP"/>
</dbReference>
<dbReference type="InterPro" id="IPR038765">
    <property type="entry name" value="Papain-like_cys_pep_sf"/>
</dbReference>
<evidence type="ECO:0000313" key="4">
    <source>
        <dbReference type="Proteomes" id="UP001305647"/>
    </source>
</evidence>
<dbReference type="PANTHER" id="PTHR24148:SF64">
    <property type="entry name" value="HETEROKARYON INCOMPATIBILITY DOMAIN-CONTAINING PROTEIN"/>
    <property type="match status" value="1"/>
</dbReference>
<evidence type="ECO:0000256" key="1">
    <source>
        <dbReference type="SAM" id="MobiDB-lite"/>
    </source>
</evidence>
<dbReference type="InterPro" id="IPR052895">
    <property type="entry name" value="HetReg/Transcr_Mod"/>
</dbReference>
<dbReference type="EMBL" id="MU863631">
    <property type="protein sequence ID" value="KAK4102524.1"/>
    <property type="molecule type" value="Genomic_DNA"/>
</dbReference>
<dbReference type="PROSITE" id="PS50235">
    <property type="entry name" value="USP_3"/>
    <property type="match status" value="1"/>
</dbReference>
<organism evidence="3 4">
    <name type="scientific">Parathielavia hyrcaniae</name>
    <dbReference type="NCBI Taxonomy" id="113614"/>
    <lineage>
        <taxon>Eukaryota</taxon>
        <taxon>Fungi</taxon>
        <taxon>Dikarya</taxon>
        <taxon>Ascomycota</taxon>
        <taxon>Pezizomycotina</taxon>
        <taxon>Sordariomycetes</taxon>
        <taxon>Sordariomycetidae</taxon>
        <taxon>Sordariales</taxon>
        <taxon>Chaetomiaceae</taxon>
        <taxon>Parathielavia</taxon>
    </lineage>
</organism>
<dbReference type="PANTHER" id="PTHR24148">
    <property type="entry name" value="ANKYRIN REPEAT DOMAIN-CONTAINING PROTEIN 39 HOMOLOG-RELATED"/>
    <property type="match status" value="1"/>
</dbReference>
<accession>A0AAN6T3B0</accession>
<name>A0AAN6T3B0_9PEZI</name>
<dbReference type="Pfam" id="PF06985">
    <property type="entry name" value="HET"/>
    <property type="match status" value="1"/>
</dbReference>
<keyword evidence="4" id="KW-1185">Reference proteome</keyword>
<reference evidence="3" key="1">
    <citation type="journal article" date="2023" name="Mol. Phylogenet. Evol.">
        <title>Genome-scale phylogeny and comparative genomics of the fungal order Sordariales.</title>
        <authorList>
            <person name="Hensen N."/>
            <person name="Bonometti L."/>
            <person name="Westerberg I."/>
            <person name="Brannstrom I.O."/>
            <person name="Guillou S."/>
            <person name="Cros-Aarteil S."/>
            <person name="Calhoun S."/>
            <person name="Haridas S."/>
            <person name="Kuo A."/>
            <person name="Mondo S."/>
            <person name="Pangilinan J."/>
            <person name="Riley R."/>
            <person name="LaButti K."/>
            <person name="Andreopoulos B."/>
            <person name="Lipzen A."/>
            <person name="Chen C."/>
            <person name="Yan M."/>
            <person name="Daum C."/>
            <person name="Ng V."/>
            <person name="Clum A."/>
            <person name="Steindorff A."/>
            <person name="Ohm R.A."/>
            <person name="Martin F."/>
            <person name="Silar P."/>
            <person name="Natvig D.O."/>
            <person name="Lalanne C."/>
            <person name="Gautier V."/>
            <person name="Ament-Velasquez S.L."/>
            <person name="Kruys A."/>
            <person name="Hutchinson M.I."/>
            <person name="Powell A.J."/>
            <person name="Barry K."/>
            <person name="Miller A.N."/>
            <person name="Grigoriev I.V."/>
            <person name="Debuchy R."/>
            <person name="Gladieux P."/>
            <person name="Hiltunen Thoren M."/>
            <person name="Johannesson H."/>
        </authorList>
    </citation>
    <scope>NUCLEOTIDE SEQUENCE</scope>
    <source>
        <strain evidence="3">CBS 757.83</strain>
    </source>
</reference>
<dbReference type="Gene3D" id="3.90.70.10">
    <property type="entry name" value="Cysteine proteinases"/>
    <property type="match status" value="1"/>
</dbReference>
<dbReference type="Pfam" id="PF00443">
    <property type="entry name" value="UCH"/>
    <property type="match status" value="1"/>
</dbReference>
<dbReference type="GO" id="GO:0016579">
    <property type="term" value="P:protein deubiquitination"/>
    <property type="evidence" value="ECO:0007669"/>
    <property type="project" value="InterPro"/>
</dbReference>
<protein>
    <submittedName>
        <fullName evidence="3">HET-domain-containing protein</fullName>
    </submittedName>
</protein>
<dbReference type="InterPro" id="IPR001394">
    <property type="entry name" value="Peptidase_C19_UCH"/>
</dbReference>
<feature type="region of interest" description="Disordered" evidence="1">
    <location>
        <begin position="600"/>
        <end position="620"/>
    </location>
</feature>
<evidence type="ECO:0000313" key="3">
    <source>
        <dbReference type="EMBL" id="KAK4102524.1"/>
    </source>
</evidence>
<dbReference type="SUPFAM" id="SSF54001">
    <property type="entry name" value="Cysteine proteinases"/>
    <property type="match status" value="1"/>
</dbReference>
<reference evidence="3" key="2">
    <citation type="submission" date="2023-05" db="EMBL/GenBank/DDBJ databases">
        <authorList>
            <consortium name="Lawrence Berkeley National Laboratory"/>
            <person name="Steindorff A."/>
            <person name="Hensen N."/>
            <person name="Bonometti L."/>
            <person name="Westerberg I."/>
            <person name="Brannstrom I.O."/>
            <person name="Guillou S."/>
            <person name="Cros-Aarteil S."/>
            <person name="Calhoun S."/>
            <person name="Haridas S."/>
            <person name="Kuo A."/>
            <person name="Mondo S."/>
            <person name="Pangilinan J."/>
            <person name="Riley R."/>
            <person name="Labutti K."/>
            <person name="Andreopoulos B."/>
            <person name="Lipzen A."/>
            <person name="Chen C."/>
            <person name="Yanf M."/>
            <person name="Daum C."/>
            <person name="Ng V."/>
            <person name="Clum A."/>
            <person name="Ohm R."/>
            <person name="Martin F."/>
            <person name="Silar P."/>
            <person name="Natvig D."/>
            <person name="Lalanne C."/>
            <person name="Gautier V."/>
            <person name="Ament-Velasquez S.L."/>
            <person name="Kruys A."/>
            <person name="Hutchinson M.I."/>
            <person name="Powell A.J."/>
            <person name="Barry K."/>
            <person name="Miller A.N."/>
            <person name="Grigoriev I.V."/>
            <person name="Debuchy R."/>
            <person name="Gladieux P."/>
            <person name="Thoren M.H."/>
            <person name="Johannesson H."/>
        </authorList>
    </citation>
    <scope>NUCLEOTIDE SEQUENCE</scope>
    <source>
        <strain evidence="3">CBS 757.83</strain>
    </source>
</reference>
<dbReference type="Proteomes" id="UP001305647">
    <property type="component" value="Unassembled WGS sequence"/>
</dbReference>
<feature type="domain" description="USP" evidence="2">
    <location>
        <begin position="645"/>
        <end position="884"/>
    </location>
</feature>
<dbReference type="AlphaFoldDB" id="A0AAN6T3B0"/>
<sequence>MSPGGGQYPAESLGGAEHRRIRLLTLLPGRGELEAISCTLRTVNLGNTQSYEALSYEWGDGGSPQTILVNGTDFHVGDNLFEALRHLRLPDTERVLWIDAICINQSNLPERNSQVQLMADVYSQAHQVIAWIGLETEDSKTAFKFLQDAFISSPRNRQSIKDDPGWQGVDTLCQRPYWKRVWIVQEICLAQRLTVKCGLAQIPWKYLSVLRVARKHIWPQYHSQGERVFMRSTPARIDYQRESRRKKDGCGLWALLEAFQDSMCREVHDRVYGFIGLSSDCDGQSIPADYSKSVLQLYEDVMRFHRDKFRAQMGSEGPPQGPQLVRLSEFLHRLLGPSLEAESVSSLSRRIPESLMDISATRMLIIQQFLDADLAEKYRASELHDFLQGRIPYSHLGPWRDYVSPGVDEVHAIRGSRAVLLSRVEIARLPIQTKQVLTTKMPFLAHPPRQSYNPYVVDHRYVVGVAPEGTQLGDVVCTFLASRLALVFRPTSAISSPLMGGSSSEKPQGAGFALVGRAVVDLSSDEAGQPFQIVLKADKTVETVQTNGNPSEAQDAPWPATVSVDMPTLRLVTRAEANPSSQGFAKAMLNLLPQNDLPAVLGTAAPTDASPDDQNSEQRVQDGLEVQQLQRDPRLLKHALGPGTAGILNLGATGYLSAALQILYMLKPLRMDILNDPTVRDSGATGAALHDLFTHLRRSTLPVSPEALTMAFGWGGQEVQDFVDFFKEFATLFRSERLGKMAQNTYTDLFAGKSRLESTNWSGERMSRVEPFFSTNCNPRALWSRQFYADANGEAGIGLFAFGSNTLEDALHKHLAGFGDDKTDFLAMPPVLLFDLNNVVYNRTTATVERVRTKFTYPRVLDMTSAMNHDVDNSPSDLIYQLHG</sequence>
<proteinExistence type="predicted"/>
<comment type="caution">
    <text evidence="3">The sequence shown here is derived from an EMBL/GenBank/DDBJ whole genome shotgun (WGS) entry which is preliminary data.</text>
</comment>
<gene>
    <name evidence="3" type="ORF">N658DRAFT_340427</name>
</gene>
<evidence type="ECO:0000259" key="2">
    <source>
        <dbReference type="PROSITE" id="PS50235"/>
    </source>
</evidence>